<name>A0A2P2PPS9_RHIMU</name>
<dbReference type="EMBL" id="GGEC01076135">
    <property type="protein sequence ID" value="MBX56619.1"/>
    <property type="molecule type" value="Transcribed_RNA"/>
</dbReference>
<protein>
    <submittedName>
        <fullName evidence="1">Uncharacterized protein</fullName>
    </submittedName>
</protein>
<sequence length="19" mass="2395">MKTHRRKKETKYLDPYAKT</sequence>
<evidence type="ECO:0000313" key="1">
    <source>
        <dbReference type="EMBL" id="MBX56619.1"/>
    </source>
</evidence>
<reference evidence="1" key="1">
    <citation type="submission" date="2018-02" db="EMBL/GenBank/DDBJ databases">
        <title>Rhizophora mucronata_Transcriptome.</title>
        <authorList>
            <person name="Meera S.P."/>
            <person name="Sreeshan A."/>
            <person name="Augustine A."/>
        </authorList>
    </citation>
    <scope>NUCLEOTIDE SEQUENCE</scope>
    <source>
        <tissue evidence="1">Leaf</tissue>
    </source>
</reference>
<proteinExistence type="predicted"/>
<dbReference type="AlphaFoldDB" id="A0A2P2PPS9"/>
<accession>A0A2P2PPS9</accession>
<organism evidence="1">
    <name type="scientific">Rhizophora mucronata</name>
    <name type="common">Asiatic mangrove</name>
    <dbReference type="NCBI Taxonomy" id="61149"/>
    <lineage>
        <taxon>Eukaryota</taxon>
        <taxon>Viridiplantae</taxon>
        <taxon>Streptophyta</taxon>
        <taxon>Embryophyta</taxon>
        <taxon>Tracheophyta</taxon>
        <taxon>Spermatophyta</taxon>
        <taxon>Magnoliopsida</taxon>
        <taxon>eudicotyledons</taxon>
        <taxon>Gunneridae</taxon>
        <taxon>Pentapetalae</taxon>
        <taxon>rosids</taxon>
        <taxon>fabids</taxon>
        <taxon>Malpighiales</taxon>
        <taxon>Rhizophoraceae</taxon>
        <taxon>Rhizophora</taxon>
    </lineage>
</organism>